<evidence type="ECO:0000259" key="3">
    <source>
        <dbReference type="SMART" id="SM00829"/>
    </source>
</evidence>
<dbReference type="Pfam" id="PF08240">
    <property type="entry name" value="ADH_N"/>
    <property type="match status" value="1"/>
</dbReference>
<dbReference type="GO" id="GO:0005829">
    <property type="term" value="C:cytosol"/>
    <property type="evidence" value="ECO:0007669"/>
    <property type="project" value="TreeGrafter"/>
</dbReference>
<dbReference type="PANTHER" id="PTHR48106">
    <property type="entry name" value="QUINONE OXIDOREDUCTASE PIG3-RELATED"/>
    <property type="match status" value="1"/>
</dbReference>
<dbReference type="GO" id="GO:0008270">
    <property type="term" value="F:zinc ion binding"/>
    <property type="evidence" value="ECO:0007669"/>
    <property type="project" value="InterPro"/>
</dbReference>
<dbReference type="InterPro" id="IPR036291">
    <property type="entry name" value="NAD(P)-bd_dom_sf"/>
</dbReference>
<feature type="domain" description="Enoyl reductase (ER)" evidence="3">
    <location>
        <begin position="14"/>
        <end position="324"/>
    </location>
</feature>
<protein>
    <submittedName>
        <fullName evidence="4">NADPH2:quinone reductase</fullName>
    </submittedName>
</protein>
<comment type="caution">
    <text evidence="4">The sequence shown here is derived from an EMBL/GenBank/DDBJ whole genome shotgun (WGS) entry which is preliminary data.</text>
</comment>
<dbReference type="CDD" id="cd05286">
    <property type="entry name" value="QOR2"/>
    <property type="match status" value="1"/>
</dbReference>
<proteinExistence type="predicted"/>
<dbReference type="InterPro" id="IPR047618">
    <property type="entry name" value="QOR-like"/>
</dbReference>
<dbReference type="InterPro" id="IPR020843">
    <property type="entry name" value="ER"/>
</dbReference>
<name>A0A4R7UPY5_9PSEU</name>
<sequence>MVDRIDAILVRAAGGPEVLELDRVDAPEPGARDLVVAVAAAGVNFIDVYHRIGQYPVPLPFTPGAEGAGTVVAVGSEVTGFAEGDHVAWAAAPGSYAQRVVVPATAAFKVPEGVEDEVAAAAMLQGLTAHYLVTATYAVKPGDTVLVHAAAGGAGLLLVQLAKYRGAKVIGTVSTPEKEALAREAGADEVIRYTETDFADAVAELTGGVGVAAVYDGVGRTTFDGSLASLARRGVLALFGASSGPVPPVDPQRLNSAGSVFLTRPTLGHHIATPEEFQWRCDELFQAIAAGRVSVRIGGRYPLADARKAHEDLQARRTTGKLLLLP</sequence>
<dbReference type="InterPro" id="IPR013154">
    <property type="entry name" value="ADH-like_N"/>
</dbReference>
<evidence type="ECO:0000313" key="4">
    <source>
        <dbReference type="EMBL" id="TDV36044.1"/>
    </source>
</evidence>
<dbReference type="AlphaFoldDB" id="A0A4R7UPY5"/>
<gene>
    <name evidence="4" type="ORF">CLV71_13222</name>
</gene>
<dbReference type="InterPro" id="IPR002364">
    <property type="entry name" value="Quin_OxRdtase/zeta-crystal_CS"/>
</dbReference>
<dbReference type="GO" id="GO:0070402">
    <property type="term" value="F:NADPH binding"/>
    <property type="evidence" value="ECO:0007669"/>
    <property type="project" value="TreeGrafter"/>
</dbReference>
<dbReference type="SUPFAM" id="SSF50129">
    <property type="entry name" value="GroES-like"/>
    <property type="match status" value="1"/>
</dbReference>
<dbReference type="SMART" id="SM00829">
    <property type="entry name" value="PKS_ER"/>
    <property type="match status" value="1"/>
</dbReference>
<evidence type="ECO:0000313" key="5">
    <source>
        <dbReference type="Proteomes" id="UP000294927"/>
    </source>
</evidence>
<keyword evidence="1" id="KW-0521">NADP</keyword>
<dbReference type="PROSITE" id="PS01162">
    <property type="entry name" value="QOR_ZETA_CRYSTAL"/>
    <property type="match status" value="1"/>
</dbReference>
<dbReference type="Pfam" id="PF00107">
    <property type="entry name" value="ADH_zinc_N"/>
    <property type="match status" value="1"/>
</dbReference>
<dbReference type="Proteomes" id="UP000294927">
    <property type="component" value="Unassembled WGS sequence"/>
</dbReference>
<accession>A0A4R7UPY5</accession>
<keyword evidence="5" id="KW-1185">Reference proteome</keyword>
<organism evidence="4 5">
    <name type="scientific">Actinophytocola oryzae</name>
    <dbReference type="NCBI Taxonomy" id="502181"/>
    <lineage>
        <taxon>Bacteria</taxon>
        <taxon>Bacillati</taxon>
        <taxon>Actinomycetota</taxon>
        <taxon>Actinomycetes</taxon>
        <taxon>Pseudonocardiales</taxon>
        <taxon>Pseudonocardiaceae</taxon>
    </lineage>
</organism>
<dbReference type="InterPro" id="IPR013149">
    <property type="entry name" value="ADH-like_C"/>
</dbReference>
<dbReference type="GO" id="GO:0003960">
    <property type="term" value="F:quinone reductase (NADPH) activity"/>
    <property type="evidence" value="ECO:0007669"/>
    <property type="project" value="InterPro"/>
</dbReference>
<keyword evidence="2" id="KW-0560">Oxidoreductase</keyword>
<dbReference type="FunFam" id="3.40.50.720:FF:000053">
    <property type="entry name" value="Quinone oxidoreductase 1"/>
    <property type="match status" value="1"/>
</dbReference>
<evidence type="ECO:0000256" key="2">
    <source>
        <dbReference type="ARBA" id="ARBA00023002"/>
    </source>
</evidence>
<dbReference type="InterPro" id="IPR011032">
    <property type="entry name" value="GroES-like_sf"/>
</dbReference>
<reference evidence="4 5" key="1">
    <citation type="submission" date="2019-03" db="EMBL/GenBank/DDBJ databases">
        <title>Genomic Encyclopedia of Archaeal and Bacterial Type Strains, Phase II (KMG-II): from individual species to whole genera.</title>
        <authorList>
            <person name="Goeker M."/>
        </authorList>
    </citation>
    <scope>NUCLEOTIDE SEQUENCE [LARGE SCALE GENOMIC DNA]</scope>
    <source>
        <strain evidence="4 5">DSM 45499</strain>
    </source>
</reference>
<dbReference type="Gene3D" id="3.40.50.720">
    <property type="entry name" value="NAD(P)-binding Rossmann-like Domain"/>
    <property type="match status" value="1"/>
</dbReference>
<dbReference type="EMBL" id="SOCP01000032">
    <property type="protein sequence ID" value="TDV36044.1"/>
    <property type="molecule type" value="Genomic_DNA"/>
</dbReference>
<dbReference type="PANTHER" id="PTHR48106:SF13">
    <property type="entry name" value="QUINONE OXIDOREDUCTASE-RELATED"/>
    <property type="match status" value="1"/>
</dbReference>
<evidence type="ECO:0000256" key="1">
    <source>
        <dbReference type="ARBA" id="ARBA00022857"/>
    </source>
</evidence>
<dbReference type="GO" id="GO:0035925">
    <property type="term" value="F:mRNA 3'-UTR AU-rich region binding"/>
    <property type="evidence" value="ECO:0007669"/>
    <property type="project" value="TreeGrafter"/>
</dbReference>
<dbReference type="SUPFAM" id="SSF51735">
    <property type="entry name" value="NAD(P)-binding Rossmann-fold domains"/>
    <property type="match status" value="1"/>
</dbReference>
<dbReference type="Gene3D" id="3.90.180.10">
    <property type="entry name" value="Medium-chain alcohol dehydrogenases, catalytic domain"/>
    <property type="match status" value="1"/>
</dbReference>